<comment type="caution">
    <text evidence="1">The sequence shown here is derived from an EMBL/GenBank/DDBJ whole genome shotgun (WGS) entry which is preliminary data.</text>
</comment>
<reference evidence="1 2" key="1">
    <citation type="submission" date="2019-04" db="EMBL/GenBank/DDBJ databases">
        <title>Isachenkonia alkalipeptolytica gen. nov. sp. nov. a new anaerobic, alkiliphilic organothrophic bacterium capable to reduce synthesized ferrihydrite isolated from a soda lake.</title>
        <authorList>
            <person name="Toshchakov S.V."/>
            <person name="Zavarzina D.G."/>
            <person name="Zhilina T.N."/>
            <person name="Kostrikina N.A."/>
            <person name="Kublanov I.V."/>
        </authorList>
    </citation>
    <scope>NUCLEOTIDE SEQUENCE [LARGE SCALE GENOMIC DNA]</scope>
    <source>
        <strain evidence="1 2">Z-1701</strain>
    </source>
</reference>
<evidence type="ECO:0000313" key="2">
    <source>
        <dbReference type="Proteomes" id="UP000449710"/>
    </source>
</evidence>
<evidence type="ECO:0000313" key="1">
    <source>
        <dbReference type="EMBL" id="NBG87330.1"/>
    </source>
</evidence>
<dbReference type="EMBL" id="SUMG01000002">
    <property type="protein sequence ID" value="NBG87330.1"/>
    <property type="molecule type" value="Genomic_DNA"/>
</dbReference>
<organism evidence="1 2">
    <name type="scientific">Isachenkonia alkalipeptolytica</name>
    <dbReference type="NCBI Taxonomy" id="2565777"/>
    <lineage>
        <taxon>Bacteria</taxon>
        <taxon>Bacillati</taxon>
        <taxon>Bacillota</taxon>
        <taxon>Clostridia</taxon>
        <taxon>Eubacteriales</taxon>
        <taxon>Clostridiaceae</taxon>
        <taxon>Isachenkonia</taxon>
    </lineage>
</organism>
<dbReference type="RefSeq" id="WP_160718640.1">
    <property type="nucleotide sequence ID" value="NZ_SUMG01000002.1"/>
</dbReference>
<name>A0AA44BDP9_9CLOT</name>
<dbReference type="Proteomes" id="UP000449710">
    <property type="component" value="Unassembled WGS sequence"/>
</dbReference>
<keyword evidence="2" id="KW-1185">Reference proteome</keyword>
<accession>A0AA44BDP9</accession>
<sequence>MSEKQITRKNFLKGMGTTLAGVTVLGGMSSILTGCDEDVQAAGDRDEAVYPVNYKKVDPDMVADRAYNAYHEQGG</sequence>
<dbReference type="InterPro" id="IPR006311">
    <property type="entry name" value="TAT_signal"/>
</dbReference>
<dbReference type="AlphaFoldDB" id="A0AA44BDP9"/>
<protein>
    <recommendedName>
        <fullName evidence="3">Twin-arginine translocation signal domain-containing protein</fullName>
    </recommendedName>
</protein>
<dbReference type="PROSITE" id="PS51318">
    <property type="entry name" value="TAT"/>
    <property type="match status" value="1"/>
</dbReference>
<proteinExistence type="predicted"/>
<gene>
    <name evidence="1" type="ORF">ISALK_02330</name>
</gene>
<evidence type="ECO:0008006" key="3">
    <source>
        <dbReference type="Google" id="ProtNLM"/>
    </source>
</evidence>
<dbReference type="PROSITE" id="PS51257">
    <property type="entry name" value="PROKAR_LIPOPROTEIN"/>
    <property type="match status" value="1"/>
</dbReference>